<evidence type="ECO:0000256" key="6">
    <source>
        <dbReference type="ARBA" id="ARBA00022692"/>
    </source>
</evidence>
<dbReference type="SMART" id="SM01079">
    <property type="entry name" value="CHASE"/>
    <property type="match status" value="1"/>
</dbReference>
<evidence type="ECO:0000259" key="13">
    <source>
        <dbReference type="PROSITE" id="PS50109"/>
    </source>
</evidence>
<dbReference type="GO" id="GO:0016020">
    <property type="term" value="C:membrane"/>
    <property type="evidence" value="ECO:0007669"/>
    <property type="project" value="UniProtKB-SubCell"/>
</dbReference>
<dbReference type="HOGENOM" id="CLU_000445_114_62_0"/>
<dbReference type="EC" id="2.7.13.3" evidence="3"/>
<keyword evidence="8 12" id="KW-1133">Transmembrane helix</keyword>
<dbReference type="SMART" id="SM00388">
    <property type="entry name" value="HisKA"/>
    <property type="match status" value="1"/>
</dbReference>
<sequence length="663" mass="70949">MSVPPHADPARDAPDADASSGSAGAGASAASASERPKERVVLDDRPSVSAHAVFMSAARGLRRPWWRARLPAFMLAGTLLLTVAASSFVLMSLHASDAARFDNAVQSAADRVSGRFDTYVALLYGARGLFAASDDVTAAEFGAYVDRLELGVHYRGVRGIGFSRRLDVGPRVDSAALARAVRRDGSPATFVWPGGVRDEYHAIVYLEPRDARNRAALGYDMHTDPTRRDAMDRARDTGLPAASGVVRLKQEIDADEQSGFLVYVPVYTGGVTPADTAARREALRGFVYAPFRGGDLFAGIFGSEKEPRVAFRVFDGIDTTSTPLYATPGAPVAHVAEGRRAASADEATRLLSVVPLDVGGRVWTLVFTPLPETTASTRNTLIVSAVALFGLLLGALLFQITAAEVRARESAERSDALRGRFFAAMSHELRTPVNAVLGYNDLLLAGVYGPLSSTQEHGIQRSQRAARHLLELVNDVLDLSKLEAGKTEIVVEPVKLEELLEDLLVTIRPLAEERGCELRLDGTDCVATVETDPRRLRQVLLNLLSNATKFGAGHPVELRCARLPHGAPVPTRGRGKRRRTAGDALLIEVTDHGPGIAPADQERIFEEFVQLPGATPGGTGLGLPISRRLAELLGGSLGVTSAPGRGSTFCVTIPVTLPTRRTR</sequence>
<feature type="compositionally biased region" description="Low complexity" evidence="11">
    <location>
        <begin position="16"/>
        <end position="33"/>
    </location>
</feature>
<dbReference type="PRINTS" id="PR00344">
    <property type="entry name" value="BCTRLSENSOR"/>
</dbReference>
<dbReference type="InterPro" id="IPR004358">
    <property type="entry name" value="Sig_transdc_His_kin-like_C"/>
</dbReference>
<evidence type="ECO:0000256" key="3">
    <source>
        <dbReference type="ARBA" id="ARBA00012438"/>
    </source>
</evidence>
<keyword evidence="5" id="KW-0808">Transferase</keyword>
<evidence type="ECO:0000256" key="10">
    <source>
        <dbReference type="ARBA" id="ARBA00023136"/>
    </source>
</evidence>
<feature type="domain" description="CHASE" evidence="14">
    <location>
        <begin position="197"/>
        <end position="292"/>
    </location>
</feature>
<dbReference type="Proteomes" id="UP000019151">
    <property type="component" value="Chromosome"/>
</dbReference>
<dbReference type="InterPro" id="IPR036097">
    <property type="entry name" value="HisK_dim/P_sf"/>
</dbReference>
<keyword evidence="9" id="KW-0902">Two-component regulatory system</keyword>
<feature type="transmembrane region" description="Helical" evidence="12">
    <location>
        <begin position="381"/>
        <end position="403"/>
    </location>
</feature>
<dbReference type="eggNOG" id="COG3614">
    <property type="taxonomic scope" value="Bacteria"/>
</dbReference>
<dbReference type="PANTHER" id="PTHR43711">
    <property type="entry name" value="TWO-COMPONENT HISTIDINE KINASE"/>
    <property type="match status" value="1"/>
</dbReference>
<evidence type="ECO:0000256" key="11">
    <source>
        <dbReference type="SAM" id="MobiDB-lite"/>
    </source>
</evidence>
<dbReference type="InterPro" id="IPR003661">
    <property type="entry name" value="HisK_dim/P_dom"/>
</dbReference>
<reference evidence="15 16" key="1">
    <citation type="journal article" date="2014" name="Genome Announc.">
        <title>Genome Sequence and Methylome of Soil Bacterium Gemmatirosa kalamazoonensis KBS708T, a Member of the Rarely Cultivated Gemmatimonadetes Phylum.</title>
        <authorList>
            <person name="Debruyn J.M."/>
            <person name="Radosevich M."/>
            <person name="Wommack K.E."/>
            <person name="Polson S.W."/>
            <person name="Hauser L.J."/>
            <person name="Fawaz M.N."/>
            <person name="Korlach J."/>
            <person name="Tsai Y.C."/>
        </authorList>
    </citation>
    <scope>NUCLEOTIDE SEQUENCE [LARGE SCALE GENOMIC DNA]</scope>
    <source>
        <strain evidence="15 16">KBS708</strain>
    </source>
</reference>
<evidence type="ECO:0000256" key="1">
    <source>
        <dbReference type="ARBA" id="ARBA00000085"/>
    </source>
</evidence>
<dbReference type="PANTHER" id="PTHR43711:SF1">
    <property type="entry name" value="HISTIDINE KINASE 1"/>
    <property type="match status" value="1"/>
</dbReference>
<dbReference type="CDD" id="cd16922">
    <property type="entry name" value="HATPase_EvgS-ArcB-TorS-like"/>
    <property type="match status" value="1"/>
</dbReference>
<dbReference type="CDD" id="cd00082">
    <property type="entry name" value="HisKA"/>
    <property type="match status" value="1"/>
</dbReference>
<dbReference type="Pfam" id="PF00512">
    <property type="entry name" value="HisKA"/>
    <property type="match status" value="1"/>
</dbReference>
<protein>
    <recommendedName>
        <fullName evidence="3">histidine kinase</fullName>
        <ecNumber evidence="3">2.7.13.3</ecNumber>
    </recommendedName>
</protein>
<evidence type="ECO:0000256" key="7">
    <source>
        <dbReference type="ARBA" id="ARBA00022777"/>
    </source>
</evidence>
<dbReference type="PROSITE" id="PS50109">
    <property type="entry name" value="HIS_KIN"/>
    <property type="match status" value="1"/>
</dbReference>
<name>W0RB56_9BACT</name>
<dbReference type="eggNOG" id="COG2205">
    <property type="taxonomic scope" value="Bacteria"/>
</dbReference>
<dbReference type="InterPro" id="IPR036890">
    <property type="entry name" value="HATPase_C_sf"/>
</dbReference>
<evidence type="ECO:0000256" key="2">
    <source>
        <dbReference type="ARBA" id="ARBA00004370"/>
    </source>
</evidence>
<dbReference type="KEGG" id="gba:J421_0489"/>
<proteinExistence type="predicted"/>
<keyword evidence="4" id="KW-0597">Phosphoprotein</keyword>
<feature type="compositionally biased region" description="Basic and acidic residues" evidence="11">
    <location>
        <begin position="34"/>
        <end position="43"/>
    </location>
</feature>
<feature type="region of interest" description="Disordered" evidence="11">
    <location>
        <begin position="1"/>
        <end position="43"/>
    </location>
</feature>
<evidence type="ECO:0000259" key="14">
    <source>
        <dbReference type="PROSITE" id="PS50839"/>
    </source>
</evidence>
<comment type="subcellular location">
    <subcellularLocation>
        <location evidence="2">Membrane</location>
    </subcellularLocation>
</comment>
<keyword evidence="16" id="KW-1185">Reference proteome</keyword>
<evidence type="ECO:0000256" key="4">
    <source>
        <dbReference type="ARBA" id="ARBA00022553"/>
    </source>
</evidence>
<dbReference type="InterPro" id="IPR003594">
    <property type="entry name" value="HATPase_dom"/>
</dbReference>
<feature type="transmembrane region" description="Helical" evidence="12">
    <location>
        <begin position="72"/>
        <end position="93"/>
    </location>
</feature>
<evidence type="ECO:0000256" key="9">
    <source>
        <dbReference type="ARBA" id="ARBA00023012"/>
    </source>
</evidence>
<dbReference type="STRING" id="861299.J421_0489"/>
<dbReference type="Gene3D" id="3.30.565.10">
    <property type="entry name" value="Histidine kinase-like ATPase, C-terminal domain"/>
    <property type="match status" value="1"/>
</dbReference>
<organism evidence="15 16">
    <name type="scientific">Gemmatirosa kalamazoonensis</name>
    <dbReference type="NCBI Taxonomy" id="861299"/>
    <lineage>
        <taxon>Bacteria</taxon>
        <taxon>Pseudomonadati</taxon>
        <taxon>Gemmatimonadota</taxon>
        <taxon>Gemmatimonadia</taxon>
        <taxon>Gemmatimonadales</taxon>
        <taxon>Gemmatimonadaceae</taxon>
        <taxon>Gemmatirosa</taxon>
    </lineage>
</organism>
<keyword evidence="6 12" id="KW-0812">Transmembrane</keyword>
<dbReference type="RefSeq" id="WP_025409572.1">
    <property type="nucleotide sequence ID" value="NZ_CP007128.1"/>
</dbReference>
<evidence type="ECO:0000313" key="15">
    <source>
        <dbReference type="EMBL" id="AHG88026.1"/>
    </source>
</evidence>
<keyword evidence="10 12" id="KW-0472">Membrane</keyword>
<dbReference type="OrthoDB" id="9768069at2"/>
<gene>
    <name evidence="15" type="ORF">J421_0489</name>
</gene>
<dbReference type="SMART" id="SM00387">
    <property type="entry name" value="HATPase_c"/>
    <property type="match status" value="1"/>
</dbReference>
<keyword evidence="7" id="KW-0418">Kinase</keyword>
<accession>W0RB56</accession>
<dbReference type="SUPFAM" id="SSF47384">
    <property type="entry name" value="Homodimeric domain of signal transducing histidine kinase"/>
    <property type="match status" value="1"/>
</dbReference>
<dbReference type="SUPFAM" id="SSF55874">
    <property type="entry name" value="ATPase domain of HSP90 chaperone/DNA topoisomerase II/histidine kinase"/>
    <property type="match status" value="1"/>
</dbReference>
<evidence type="ECO:0000256" key="5">
    <source>
        <dbReference type="ARBA" id="ARBA00022679"/>
    </source>
</evidence>
<dbReference type="InterPro" id="IPR050736">
    <property type="entry name" value="Sensor_HK_Regulatory"/>
</dbReference>
<dbReference type="EMBL" id="CP007128">
    <property type="protein sequence ID" value="AHG88026.1"/>
    <property type="molecule type" value="Genomic_DNA"/>
</dbReference>
<evidence type="ECO:0000256" key="8">
    <source>
        <dbReference type="ARBA" id="ARBA00022989"/>
    </source>
</evidence>
<dbReference type="InterPro" id="IPR042240">
    <property type="entry name" value="CHASE_sf"/>
</dbReference>
<evidence type="ECO:0000313" key="16">
    <source>
        <dbReference type="Proteomes" id="UP000019151"/>
    </source>
</evidence>
<dbReference type="PROSITE" id="PS50839">
    <property type="entry name" value="CHASE"/>
    <property type="match status" value="1"/>
</dbReference>
<dbReference type="InterPro" id="IPR005467">
    <property type="entry name" value="His_kinase_dom"/>
</dbReference>
<dbReference type="Pfam" id="PF03924">
    <property type="entry name" value="CHASE"/>
    <property type="match status" value="1"/>
</dbReference>
<comment type="catalytic activity">
    <reaction evidence="1">
        <text>ATP + protein L-histidine = ADP + protein N-phospho-L-histidine.</text>
        <dbReference type="EC" id="2.7.13.3"/>
    </reaction>
</comment>
<evidence type="ECO:0000256" key="12">
    <source>
        <dbReference type="SAM" id="Phobius"/>
    </source>
</evidence>
<feature type="domain" description="Histidine kinase" evidence="13">
    <location>
        <begin position="424"/>
        <end position="657"/>
    </location>
</feature>
<dbReference type="GO" id="GO:0000155">
    <property type="term" value="F:phosphorelay sensor kinase activity"/>
    <property type="evidence" value="ECO:0007669"/>
    <property type="project" value="InterPro"/>
</dbReference>
<dbReference type="Gene3D" id="1.10.287.130">
    <property type="match status" value="1"/>
</dbReference>
<dbReference type="AlphaFoldDB" id="W0RB56"/>
<dbReference type="InterPro" id="IPR006189">
    <property type="entry name" value="CHASE_dom"/>
</dbReference>
<dbReference type="Gene3D" id="3.30.450.350">
    <property type="entry name" value="CHASE domain"/>
    <property type="match status" value="1"/>
</dbReference>
<dbReference type="InParanoid" id="W0RB56"/>
<dbReference type="Pfam" id="PF02518">
    <property type="entry name" value="HATPase_c"/>
    <property type="match status" value="1"/>
</dbReference>